<evidence type="ECO:0000256" key="3">
    <source>
        <dbReference type="SAM" id="Phobius"/>
    </source>
</evidence>
<dbReference type="Pfam" id="PF05345">
    <property type="entry name" value="He_PIG"/>
    <property type="match status" value="7"/>
</dbReference>
<keyword evidence="1" id="KW-0677">Repeat</keyword>
<feature type="domain" description="Dystroglycan-type cadherin-like" evidence="4">
    <location>
        <begin position="3667"/>
        <end position="3757"/>
    </location>
</feature>
<protein>
    <recommendedName>
        <fullName evidence="4">Dystroglycan-type cadherin-like domain-containing protein</fullName>
    </recommendedName>
</protein>
<dbReference type="InterPro" id="IPR006530">
    <property type="entry name" value="YD"/>
</dbReference>
<dbReference type="RefSeq" id="WP_057636980.1">
    <property type="nucleotide sequence ID" value="NZ_LDJM01000010.1"/>
</dbReference>
<dbReference type="EMBL" id="LDJM01000010">
    <property type="protein sequence ID" value="KRG78436.1"/>
    <property type="molecule type" value="Genomic_DNA"/>
</dbReference>
<feature type="compositionally biased region" description="Polar residues" evidence="2">
    <location>
        <begin position="4691"/>
        <end position="4703"/>
    </location>
</feature>
<feature type="domain" description="Dystroglycan-type cadherin-like" evidence="4">
    <location>
        <begin position="3884"/>
        <end position="3975"/>
    </location>
</feature>
<evidence type="ECO:0000256" key="1">
    <source>
        <dbReference type="ARBA" id="ARBA00022737"/>
    </source>
</evidence>
<dbReference type="InterPro" id="IPR031325">
    <property type="entry name" value="RHS_repeat"/>
</dbReference>
<dbReference type="GO" id="GO:0016020">
    <property type="term" value="C:membrane"/>
    <property type="evidence" value="ECO:0007669"/>
    <property type="project" value="InterPro"/>
</dbReference>
<feature type="domain" description="Dystroglycan-type cadherin-like" evidence="4">
    <location>
        <begin position="3454"/>
        <end position="3578"/>
    </location>
</feature>
<dbReference type="InterPro" id="IPR056823">
    <property type="entry name" value="TEN-like_YD-shell"/>
</dbReference>
<keyword evidence="3" id="KW-0472">Membrane</keyword>
<dbReference type="InterPro" id="IPR015919">
    <property type="entry name" value="Cadherin-like_sf"/>
</dbReference>
<feature type="region of interest" description="Disordered" evidence="2">
    <location>
        <begin position="4690"/>
        <end position="4711"/>
    </location>
</feature>
<dbReference type="Pfam" id="PF14021">
    <property type="entry name" value="TNT"/>
    <property type="match status" value="1"/>
</dbReference>
<dbReference type="NCBIfam" id="TIGR01643">
    <property type="entry name" value="YD_repeat_2x"/>
    <property type="match status" value="11"/>
</dbReference>
<feature type="domain" description="Dystroglycan-type cadherin-like" evidence="4">
    <location>
        <begin position="3017"/>
        <end position="3116"/>
    </location>
</feature>
<organism evidence="5 6">
    <name type="scientific">Stenotrophomonas ginsengisoli</name>
    <dbReference type="NCBI Taxonomy" id="336566"/>
    <lineage>
        <taxon>Bacteria</taxon>
        <taxon>Pseudomonadati</taxon>
        <taxon>Pseudomonadota</taxon>
        <taxon>Gammaproteobacteria</taxon>
        <taxon>Lysobacterales</taxon>
        <taxon>Lysobacteraceae</taxon>
        <taxon>Stenotrophomonas</taxon>
    </lineage>
</organism>
<keyword evidence="6" id="KW-1185">Reference proteome</keyword>
<dbReference type="Pfam" id="PF05593">
    <property type="entry name" value="RHS_repeat"/>
    <property type="match status" value="6"/>
</dbReference>
<name>A0A0R0DKB7_9GAMM</name>
<feature type="domain" description="Dystroglycan-type cadherin-like" evidence="4">
    <location>
        <begin position="3320"/>
        <end position="3446"/>
    </location>
</feature>
<dbReference type="Gene3D" id="2.180.10.10">
    <property type="entry name" value="RHS repeat-associated core"/>
    <property type="match status" value="11"/>
</dbReference>
<evidence type="ECO:0000256" key="2">
    <source>
        <dbReference type="SAM" id="MobiDB-lite"/>
    </source>
</evidence>
<dbReference type="InterPro" id="IPR013783">
    <property type="entry name" value="Ig-like_fold"/>
</dbReference>
<dbReference type="Pfam" id="PF25023">
    <property type="entry name" value="TEN_YD-shell"/>
    <property type="match status" value="1"/>
</dbReference>
<dbReference type="SMART" id="SM00736">
    <property type="entry name" value="CADG"/>
    <property type="match status" value="8"/>
</dbReference>
<dbReference type="PANTHER" id="PTHR32305">
    <property type="match status" value="1"/>
</dbReference>
<feature type="transmembrane region" description="Helical" evidence="3">
    <location>
        <begin position="4735"/>
        <end position="4755"/>
    </location>
</feature>
<dbReference type="InterPro" id="IPR050708">
    <property type="entry name" value="T6SS_VgrG/RHS"/>
</dbReference>
<dbReference type="Gene3D" id="2.60.40.10">
    <property type="entry name" value="Immunoglobulins"/>
    <property type="match status" value="11"/>
</dbReference>
<dbReference type="SUPFAM" id="SSF49313">
    <property type="entry name" value="Cadherin-like"/>
    <property type="match status" value="7"/>
</dbReference>
<accession>A0A0R0DKB7</accession>
<dbReference type="PANTHER" id="PTHR32305:SF15">
    <property type="entry name" value="PROTEIN RHSA-RELATED"/>
    <property type="match status" value="1"/>
</dbReference>
<dbReference type="PATRIC" id="fig|336566.3.peg.84"/>
<keyword evidence="3" id="KW-0812">Transmembrane</keyword>
<feature type="domain" description="Dystroglycan-type cadherin-like" evidence="4">
    <location>
        <begin position="2909"/>
        <end position="3015"/>
    </location>
</feature>
<dbReference type="STRING" id="336566.ABB30_03760"/>
<dbReference type="GO" id="GO:0050135">
    <property type="term" value="F:NADP+ nucleosidase activity"/>
    <property type="evidence" value="ECO:0007669"/>
    <property type="project" value="InterPro"/>
</dbReference>
<gene>
    <name evidence="5" type="ORF">ABB30_03760</name>
</gene>
<dbReference type="InterPro" id="IPR006644">
    <property type="entry name" value="Cadg"/>
</dbReference>
<dbReference type="InterPro" id="IPR025331">
    <property type="entry name" value="TNT"/>
</dbReference>
<feature type="domain" description="Dystroglycan-type cadherin-like" evidence="4">
    <location>
        <begin position="3579"/>
        <end position="3666"/>
    </location>
</feature>
<evidence type="ECO:0000313" key="6">
    <source>
        <dbReference type="Proteomes" id="UP000050956"/>
    </source>
</evidence>
<comment type="caution">
    <text evidence="5">The sequence shown here is derived from an EMBL/GenBank/DDBJ whole genome shotgun (WGS) entry which is preliminary data.</text>
</comment>
<evidence type="ECO:0000259" key="4">
    <source>
        <dbReference type="SMART" id="SM00736"/>
    </source>
</evidence>
<keyword evidence="3" id="KW-1133">Transmembrane helix</keyword>
<dbReference type="GO" id="GO:0005509">
    <property type="term" value="F:calcium ion binding"/>
    <property type="evidence" value="ECO:0007669"/>
    <property type="project" value="InterPro"/>
</dbReference>
<proteinExistence type="predicted"/>
<sequence>MVAVFTGNGLGLFNASLAGAGAGSARNGQGADRQYVNVANGNLVFQSQDEHLLVRGMSIGNVRTYNSQGTLAQAGADGWVTGFERRVELLQGTFNQAGSIMRRHTGDGGYQDFVYLAPNTYRATSGDGAHDTLTWSAGSASWTYVEGSTRVTETYAAHDDAQQRGRLLTLTDGRANAATWLIDYDTQGRITAVRDADSLAALRYTYDAAGRLQQVEVHGQAEGQISGRVSYRYDSLGRLVSSLVDLTPGNAADRAEWNEAGGNDGLLYRTSYAYDGDSLRISMVRQSDGTLMSFGYDAQGRVVTATVGDTNANDADGVGQTVTYRYDSASRRTDVSDATGATWSYAFDSEGQLTRVELPARDGLRDVTQYSYDADGNIMQVTTLRGAEILRQTDFSYDSQGNVLWQWERAGSDGSARAVQRTYTAHNQVASETVFTGLDADGAGTASAPTGGQTTVYVYDAQDRLRFVVSPTGDVRELAYHADGNGVGQIATERSYAATRFDGQITLAALSSWATAQAGSAGSRVDYRYDAWGRASGRTEYADLDAAGNGIQNAAAVTRHNTYDAQGRLLGTQVERGAPGAIVQETVTYTYDGLGRLLSEVSRSGSTVLSNSVWNYLDSGMNVRVTTGVDGGTKRVSTELRDAYGRTLSVTTTSVDGTLSRTSRNYYDSFGRLRASEDASGGRSYYFYDNRGLLQAEVGPTGSVVSYARDAFGNITVTTRHAVALDTRTWVQNGAVNLTEWSQYAPAAHPNDRVLRDEYDMAGLRVRSLDADGNQVLYRYNGAGQLVESVRMDAAGTAATARTTRYFFDANGRQVATLDAGGYLTEMVYDATGRLIRSVAYANPASTTLRAAGTLAELRPATDARDQTTRNFYDGLNRLVAVLDSEGYLSEVVYDSTNNVRATRGYARRLDNLTGTETLQTLLAGVANGGMRETRIAYDALGRAISEVNAEGTVTRYAYDSLGNLVSTTVAAGTTEVREGHLRYDALGNLIGELSGNGATHLLPGMTEAQLDAVYAQYGVRHVYDAVGRRIESIDAQGNRTWYFHDAAGRITHTVRGVGDANGIANGAGEVSETRYDVFGQVIDTITYTGRLTLATPGNRASVLAAINTLQYVAGTDVRVQMAYDNRGLLTTSVDALGNRRTFAYNAFGEQTFDRIEMGGGLERVTESRYDARGLRTTLIAGQGALQTSQSWTYDAFGRAISSTDARGQVRQWSYDRNGRQVASWQTVNGVEQRQTQTYDAFDRVLTSTDAEGAVTTYIYDDAARTVSVRSPEGITLRTEHNAHGETVSVTDARGAVTRYDYDASGQQTAVVGADGSRQTQDFDTRGLLTSSTDANGRRVAYTYDAAGRLLQRTVDPQGLNLTTTYRYDAAGRQLSMVDSRGVETRSRYDANGQLVETLVDPNGLALKTSYTWNAAGQQLSVTVGVGTAQQVTTLYTYDALGRRSSQTVDPGTGRLNLTTQYRFDANGNVVASIDAAGRMTRFAYDADNRLQFTVDAAGGVTRNWYDRNGRVVAQRSYATAISLADLPEATTAAQVQARLTANDARDLQQYSVYDQDGQLRLSINGAGAVTGNDRDAAGRSVRQIRYANPVNLGALGAGLLTAATTPAEVLAALSVDPARDATSWQVLDDMGRVRYEIAADGSVLERRYDASGVQVGTVSYADRIELSAQRRQDLAKGTVSVATVAGLLANNSQNQLQYVVLDAAGRVRFEVRRDADGLGRVIEYGYEGTARVSTTVYGRGVTFDALQTVASLNALLVPLRNAGEARTERVVLDAAGRQRFSVDASGTVKEIRYDALGQAVASVTYLIKPDVNSAQTLATLTAWAAAQPVDQRRLDSQQYDAAGRLAVHTNALGQIERYSYDGAGQLISYTDAANQVWTYTYNAVGKRTSETSPAVAVATVGSNGQFTVATRAIVTRTEFDALGNVIRRSEDADGGTPRITEYQYDNRGNQIRTTFPDAWVIDEASGQLVASGQRPTIDVSYDTLNRAVVQKDVRGNYTYKVYDVLGQLAYDVDADGYVSSYSYDAYGNQTGLRRFANALQTGAIAGWSAGTALTALQVRDGGGLVASANDRQLLSRYNVLGQKVETLSSQREYYGPDGIARQGTPTVRYQYDGYGNLQRLSELLSGTADQADAQWAHTWHYYDVLGRKVMTVDAEGYATSTEYTITGEVATQTEHARALSTAGLGAQQPPAPLSGDAVTGFDRRTAYTYDALGRKITETASRQFQRADGSAGQRDVQTRTGYDVLGRVVTTSDENGTITTGYDALGRVTSVREPERATLRAPAEAHLQADANLDLNHQPLYELTSPYTTTVYDAFGNAVQMRRYANGWVNGQSAPVADDARDQLQTLQYDRQGRLVRSVDALGNVQISHYDAADHVIRTRTTLAGSTADRNAIVIGEFAYDRSGRQLSSSTTRVVGGVNTVEAAETVAYNGFGEIIGKSHYGLVGTLQYGYDAGGNMTSSNEGGADVRLGYNLAGYQVRQSRSSWNGTASVNAITTIHTDRLGRALRTDLPSFNTNEAAVSSLVRQFDRWGNVTQIIDARGYQTNYQYNSFNQITRDERPLVEVVAETGARSWVRPVNEWFYDVFGRLVATRDANGNMRTSEYNNAGQLVKSRDGVGATTLLAYDALGNQRLQQNALGYITSKDYDRLGRVTAIGDFLLNDAGTARYRTTLQQYRLNENGDRVAVTDALGYTALYDYDSRHLVVRSQTAMGVIQSYGYDVLGRKTLESNALAQAWGTDRDGQQVRRNELTWQYDVFGRTSDHNDLSTRDYNYEYSPGGQLSYEHGNGGGVVDTARSYNYYANGQLKRIEDSAGNYSYYEYDAAGNKTLEETFTRDGAGVVVHTFTRSWYDSHNRVQRVVQDDASAGTARRMFDIRYDYDAVGNRRHVQVQSSYGPNAAAMPVTNTAPTAVKAVADRTVRKGILSEFRVLFSDVFRDAEQDALILDITLADGSALPSWLGARYDAATGEIIFSAAPPAGSSDADVVVKLTARETANAANEVATLFTVRSRTNTAPRALTGDVAQLNAKTERPWAAELPASMYFIDEDVGDMLSLSLDNAAALPAWLKLDLSNPYVLRLSGTPLVSESITLTLRATDQSGASVVKTIQLRTAANAGPNVVSTPSLGEAIQGRAYSWTQSLSQLFVDPNGDRLQVRASGLPSWLNFTFIDQANPTLRLDGNVPSTVADGTQYAVTLTATDPDGLTSTVTLNLVVRANRAPVVLNPGGYQLPGIRVHDQLDVTVAISSLFTDLEGDKIAFEALKVPSWITATLDREAGTIRLRGLAKQAGSVSLDVKGVDVNGLSSTATLLLNIGQDRAPYRDTTVPLNDINLSIGRNFSITLPDNLFIEPDGDGFTMRMAVVTQGGYRHDVIPPVWIDELITQPWPSWMTFNPATRTLSGQVPPGTAASNFTIVVTARDGRGNPSDPGGKIGQTGYANDSFMRVNLVPFVNTAPVYNADSMPPRTLNHGTPVNFTLPQGAFWEPDGDTLTYIGYVQQPDYWEYVRDPRNPSEYLPDPVLRDGLLVSLSTIGLSIDAATGTITGTPTNLEHLSYRIWVMARDPQGALAQGKFVANVQNAAPIAPGGISRTAPAGSAWSYSLAPFTDANGETLIYTASNLPSWMSFNPATRTLSGTPSAVGSWTITITGTDAAGASASTTITVTTPNSGPVLTSPLSSHETWRNTAWSYQIPANTFVDANGDALTWSVSGLPAGINFDPATRYLSGYATTLGAYSVTVSVSDGRGGTNSTSFVINVTNAAPVYNGGLVNRNAQLNEQVNWALPPGTFTDANNDNLTYSIMVENPGYDEVYWEPREAAWMIRYIPPTWQTSYSLKIDPNTGTVTGTMPAFTEPRHPVTGAAGRYLPSFRIKIIASDGIATSEGIFGGYLNFAPVGGQNPRTIKAGVATSIQLNAFSDPNGDPLTYSVSGLPAGMWFDAASRTINGSASAGSYAITIHANDGRGGVGTATFTLTVQANNAPAAPAIATMNMQVGTGVGVVLPAFSDPDSDPVTHNVPTLPPGLWWDAASRTIGGTPSRPGTYWVQYTGTDNRGGVGSVTFQIIVAAAPIPNRAPYVAVAPPANVAHFQNTNQYIIQPSGFTLPPNTFADPDNNPLTYTIITKPAWLSYEYTANGHSFWGKSNDSRSWAIWAITIRATDPSGLYADVSFNVTSEYWGTTPGGGGTVPRRVAASAPVSDSAMTTSSTGLGLPATGASSGGLIDHIEVEDIAQRPPEQAALSVEATSSPVPQASPSQAPVAPTVTAWGGPVNIAGGSVPSGPGEVSSATGTGAIAVETKDYWYTYDAENRIVVNNGSLQNGEIVLTLYGEDSYALDYDLSGNVVSRRTNRSANGVEFYWIDRTAYDLRGNRLYEYATDTIRNGIFNSGGGVQKKFVHDAANHLTATYNYYASGSVWEDKTGPGEYEEIWGVYDYGGWLYSAETYSYDMDGRVTVQQSFLRDTSTFTWLRNADNTNGRQTYDISLLNFQNGTDYTNGYDAAGRLVSYKYQTPQYTHTYTTTYEGRENWLQKSVTGTSTNSNYKTTTNTLTYDAFGRLMSQRETTPLRSGSMDDRQRYYASDMDGKVINRREGTINGNGTFIQEGVGGPGNYRLVHANGEQIAELKEGFQGVFAGRAFTTTQIQSVAGRGVYTAGGGQTTAQAGDTLRTIAKRVYGSDQLWYVLAEANGFGDPDTEIGAGTRLSTPESSVNRNDAGTFKPYNPSEAIGNTAPSLPYIAPPPSGGCATLGMIIMIVVTIVVTVYTAGAASGATGSLWSAGLSSLGGGNLAAAGVGGFVGSTAGQAVGSAMDVTSFSWRNAAVSGATAMASAGFGAAANAGKLGSYVQNTQYARAAAQSVAGGMTSYAAGRAVGLDTSFSWRSIAANAVSAAISTRAGDALGWNPTPDAGGSGGFWTDVGNGVLDGVVNLHTRRAMGFGERVDYRSIVADAFGNALGNAAVRGVQNWRANGSEPQLRHDLMEQWREEDMRRLQADIAAEEQSRLPGWASNNQTAPYDASRYTQQLDDIVLQGPSTTLTADERRRLVSTTTYHTRHVDPYAIARNGGQVDEYNTVQTFRLPENTPVRIEALPLEAARTVAARLTATEARANSLEQSKQSTVEYWGRNVPMRMAAKAGYNIIQGTNSLYGMATDLEYGRKVQGAIGYAVQNPGAVADAAGASLGKWWDSPLGDKLEGAGTFGIELLASGGTSLLTRSGTGVRTFGAVVDVAEEAAALRRIADLNATPEAQSLHARINSRAEFSALSPQLAENNVPLSQAYVAWERGEWSKLESMLPPGEWPPYRGFVSRGNGVLEPGSQIDRFGGRFKDGVFTDRGSFVSPAGTSFTSRALPDSALKSPSSVYEVVRPIRGHYGPAMPWFGQTGMGVQWELGASIDQLLKGGYIRLVDRKTSGQ</sequence>
<evidence type="ECO:0000313" key="5">
    <source>
        <dbReference type="EMBL" id="KRG78436.1"/>
    </source>
</evidence>
<dbReference type="Proteomes" id="UP000050956">
    <property type="component" value="Unassembled WGS sequence"/>
</dbReference>
<reference evidence="5 6" key="1">
    <citation type="submission" date="2015-05" db="EMBL/GenBank/DDBJ databases">
        <title>Genome sequencing and analysis of members of genus Stenotrophomonas.</title>
        <authorList>
            <person name="Patil P.P."/>
            <person name="Midha S."/>
            <person name="Patil P.B."/>
        </authorList>
    </citation>
    <scope>NUCLEOTIDE SEQUENCE [LARGE SCALE GENOMIC DNA]</scope>
    <source>
        <strain evidence="5 6">DSM 24757</strain>
    </source>
</reference>
<feature type="domain" description="Dystroglycan-type cadherin-like" evidence="4">
    <location>
        <begin position="3119"/>
        <end position="3218"/>
    </location>
</feature>